<reference evidence="2 3" key="1">
    <citation type="submission" date="2013-08" db="EMBL/GenBank/DDBJ databases">
        <title>Genome sequencing of Cellulomonas bogoriensis 69B4.</title>
        <authorList>
            <person name="Chen F."/>
            <person name="Li Y."/>
            <person name="Wang G."/>
        </authorList>
    </citation>
    <scope>NUCLEOTIDE SEQUENCE [LARGE SCALE GENOMIC DNA]</scope>
    <source>
        <strain evidence="2 3">69B4</strain>
    </source>
</reference>
<sequence length="109" mass="11912">MRRRAGAWRWCVAAGAGALLWAASACSPAVDLDPRVATELQEAVEDLARAAAEGRYDSADVAADRVREMLERAAEDEAVSLGRYRAIDDALTRTQAEIDRMRVEEPLVP</sequence>
<dbReference type="RefSeq" id="WP_035056312.1">
    <property type="nucleotide sequence ID" value="NZ_AXCZ01000002.1"/>
</dbReference>
<feature type="signal peptide" evidence="1">
    <location>
        <begin position="1"/>
        <end position="25"/>
    </location>
</feature>
<evidence type="ECO:0000313" key="2">
    <source>
        <dbReference type="EMBL" id="KGM14518.1"/>
    </source>
</evidence>
<accession>A0A0A0C1H9</accession>
<dbReference type="PROSITE" id="PS51257">
    <property type="entry name" value="PROKAR_LIPOPROTEIN"/>
    <property type="match status" value="1"/>
</dbReference>
<gene>
    <name evidence="2" type="ORF">N869_08825</name>
</gene>
<dbReference type="Proteomes" id="UP000054314">
    <property type="component" value="Unassembled WGS sequence"/>
</dbReference>
<evidence type="ECO:0000313" key="3">
    <source>
        <dbReference type="Proteomes" id="UP000054314"/>
    </source>
</evidence>
<keyword evidence="1" id="KW-0732">Signal</keyword>
<feature type="chain" id="PRO_5001959895" description="DUF4398 domain-containing protein" evidence="1">
    <location>
        <begin position="26"/>
        <end position="109"/>
    </location>
</feature>
<evidence type="ECO:0000256" key="1">
    <source>
        <dbReference type="SAM" id="SignalP"/>
    </source>
</evidence>
<name>A0A0A0C1H9_9CELL</name>
<evidence type="ECO:0008006" key="4">
    <source>
        <dbReference type="Google" id="ProtNLM"/>
    </source>
</evidence>
<comment type="caution">
    <text evidence="2">The sequence shown here is derived from an EMBL/GenBank/DDBJ whole genome shotgun (WGS) entry which is preliminary data.</text>
</comment>
<protein>
    <recommendedName>
        <fullName evidence="4">DUF4398 domain-containing protein</fullName>
    </recommendedName>
</protein>
<organism evidence="2 3">
    <name type="scientific">Cellulomonas bogoriensis 69B4 = DSM 16987</name>
    <dbReference type="NCBI Taxonomy" id="1386082"/>
    <lineage>
        <taxon>Bacteria</taxon>
        <taxon>Bacillati</taxon>
        <taxon>Actinomycetota</taxon>
        <taxon>Actinomycetes</taxon>
        <taxon>Micrococcales</taxon>
        <taxon>Cellulomonadaceae</taxon>
        <taxon>Cellulomonas</taxon>
    </lineage>
</organism>
<keyword evidence="3" id="KW-1185">Reference proteome</keyword>
<dbReference type="EMBL" id="AXCZ01000002">
    <property type="protein sequence ID" value="KGM14518.1"/>
    <property type="molecule type" value="Genomic_DNA"/>
</dbReference>
<proteinExistence type="predicted"/>
<dbReference type="AlphaFoldDB" id="A0A0A0C1H9"/>